<dbReference type="InterPro" id="IPR052339">
    <property type="entry name" value="Fe-S_Maturation_MIP18"/>
</dbReference>
<dbReference type="PANTHER" id="PTHR42831:SF1">
    <property type="entry name" value="FE-S PROTEIN MATURATION AUXILIARY FACTOR YITW"/>
    <property type="match status" value="1"/>
</dbReference>
<evidence type="ECO:0000313" key="2">
    <source>
        <dbReference type="EMBL" id="MBB6674548.1"/>
    </source>
</evidence>
<dbReference type="SUPFAM" id="SSF117916">
    <property type="entry name" value="Fe-S cluster assembly (FSCA) domain-like"/>
    <property type="match status" value="1"/>
</dbReference>
<dbReference type="PANTHER" id="PTHR42831">
    <property type="entry name" value="FE-S PROTEIN MATURATION AUXILIARY FACTOR YITW"/>
    <property type="match status" value="1"/>
</dbReference>
<sequence length="106" mass="11648">MVKEDAIWAALEEVDDPEVGANIVDLGLVYHVSVSEDGTAEIEMTLTIPECPLADEIVGQVKEAVASVPGVHEAKVELVWEPRWTPANMNDQAREEIKAHRASMQQ</sequence>
<dbReference type="Proteomes" id="UP000547209">
    <property type="component" value="Unassembled WGS sequence"/>
</dbReference>
<feature type="domain" description="MIP18 family-like" evidence="1">
    <location>
        <begin position="4"/>
        <end position="76"/>
    </location>
</feature>
<accession>A0A7X0RVT8</accession>
<organism evidence="2 3">
    <name type="scientific">Cohnella nanjingensis</name>
    <dbReference type="NCBI Taxonomy" id="1387779"/>
    <lineage>
        <taxon>Bacteria</taxon>
        <taxon>Bacillati</taxon>
        <taxon>Bacillota</taxon>
        <taxon>Bacilli</taxon>
        <taxon>Bacillales</taxon>
        <taxon>Paenibacillaceae</taxon>
        <taxon>Cohnella</taxon>
    </lineage>
</organism>
<keyword evidence="3" id="KW-1185">Reference proteome</keyword>
<name>A0A7X0RVT8_9BACL</name>
<dbReference type="EMBL" id="JACJVP010000047">
    <property type="protein sequence ID" value="MBB6674548.1"/>
    <property type="molecule type" value="Genomic_DNA"/>
</dbReference>
<dbReference type="AlphaFoldDB" id="A0A7X0RVT8"/>
<gene>
    <name evidence="2" type="ORF">H7C19_28080</name>
</gene>
<reference evidence="2 3" key="1">
    <citation type="submission" date="2020-08" db="EMBL/GenBank/DDBJ databases">
        <title>Cohnella phylogeny.</title>
        <authorList>
            <person name="Dunlap C."/>
        </authorList>
    </citation>
    <scope>NUCLEOTIDE SEQUENCE [LARGE SCALE GENOMIC DNA]</scope>
    <source>
        <strain evidence="2 3">DSM 28246</strain>
    </source>
</reference>
<dbReference type="Pfam" id="PF01883">
    <property type="entry name" value="FeS_assembly_P"/>
    <property type="match status" value="1"/>
</dbReference>
<protein>
    <submittedName>
        <fullName evidence="2">DUF59 domain-containing protein</fullName>
    </submittedName>
</protein>
<dbReference type="InterPro" id="IPR002744">
    <property type="entry name" value="MIP18-like"/>
</dbReference>
<dbReference type="InterPro" id="IPR034904">
    <property type="entry name" value="FSCA_dom_sf"/>
</dbReference>
<proteinExistence type="predicted"/>
<evidence type="ECO:0000259" key="1">
    <source>
        <dbReference type="Pfam" id="PF01883"/>
    </source>
</evidence>
<evidence type="ECO:0000313" key="3">
    <source>
        <dbReference type="Proteomes" id="UP000547209"/>
    </source>
</evidence>
<dbReference type="Gene3D" id="3.30.300.130">
    <property type="entry name" value="Fe-S cluster assembly (FSCA)"/>
    <property type="match status" value="1"/>
</dbReference>
<dbReference type="RefSeq" id="WP_185672398.1">
    <property type="nucleotide sequence ID" value="NZ_JACJVP010000047.1"/>
</dbReference>
<comment type="caution">
    <text evidence="2">The sequence shown here is derived from an EMBL/GenBank/DDBJ whole genome shotgun (WGS) entry which is preliminary data.</text>
</comment>